<sequence length="49" mass="5187">MWVSAAVSFEVSGSRWGQAGPKFNASCTPTHWERVRVGLNLLAPTGGVA</sequence>
<evidence type="ECO:0000313" key="2">
    <source>
        <dbReference type="Proteomes" id="UP000324222"/>
    </source>
</evidence>
<accession>A0A5B7IIJ8</accession>
<organism evidence="1 2">
    <name type="scientific">Portunus trituberculatus</name>
    <name type="common">Swimming crab</name>
    <name type="synonym">Neptunus trituberculatus</name>
    <dbReference type="NCBI Taxonomy" id="210409"/>
    <lineage>
        <taxon>Eukaryota</taxon>
        <taxon>Metazoa</taxon>
        <taxon>Ecdysozoa</taxon>
        <taxon>Arthropoda</taxon>
        <taxon>Crustacea</taxon>
        <taxon>Multicrustacea</taxon>
        <taxon>Malacostraca</taxon>
        <taxon>Eumalacostraca</taxon>
        <taxon>Eucarida</taxon>
        <taxon>Decapoda</taxon>
        <taxon>Pleocyemata</taxon>
        <taxon>Brachyura</taxon>
        <taxon>Eubrachyura</taxon>
        <taxon>Portunoidea</taxon>
        <taxon>Portunidae</taxon>
        <taxon>Portuninae</taxon>
        <taxon>Portunus</taxon>
    </lineage>
</organism>
<comment type="caution">
    <text evidence="1">The sequence shown here is derived from an EMBL/GenBank/DDBJ whole genome shotgun (WGS) entry which is preliminary data.</text>
</comment>
<gene>
    <name evidence="1" type="ORF">E2C01_079013</name>
</gene>
<name>A0A5B7IIJ8_PORTR</name>
<protein>
    <submittedName>
        <fullName evidence="1">Uncharacterized protein</fullName>
    </submittedName>
</protein>
<proteinExistence type="predicted"/>
<dbReference type="EMBL" id="VSRR010065018">
    <property type="protein sequence ID" value="MPC84280.1"/>
    <property type="molecule type" value="Genomic_DNA"/>
</dbReference>
<keyword evidence="2" id="KW-1185">Reference proteome</keyword>
<reference evidence="1 2" key="1">
    <citation type="submission" date="2019-05" db="EMBL/GenBank/DDBJ databases">
        <title>Another draft genome of Portunus trituberculatus and its Hox gene families provides insights of decapod evolution.</title>
        <authorList>
            <person name="Jeong J.-H."/>
            <person name="Song I."/>
            <person name="Kim S."/>
            <person name="Choi T."/>
            <person name="Kim D."/>
            <person name="Ryu S."/>
            <person name="Kim W."/>
        </authorList>
    </citation>
    <scope>NUCLEOTIDE SEQUENCE [LARGE SCALE GENOMIC DNA]</scope>
    <source>
        <tissue evidence="1">Muscle</tissue>
    </source>
</reference>
<evidence type="ECO:0000313" key="1">
    <source>
        <dbReference type="EMBL" id="MPC84280.1"/>
    </source>
</evidence>
<dbReference type="AlphaFoldDB" id="A0A5B7IIJ8"/>
<dbReference type="Proteomes" id="UP000324222">
    <property type="component" value="Unassembled WGS sequence"/>
</dbReference>